<protein>
    <submittedName>
        <fullName evidence="2">Uncharacterized protein</fullName>
    </submittedName>
</protein>
<evidence type="ECO:0000313" key="3">
    <source>
        <dbReference type="Proteomes" id="UP000029221"/>
    </source>
</evidence>
<dbReference type="AlphaFoldDB" id="A0A090Q491"/>
<evidence type="ECO:0000313" key="2">
    <source>
        <dbReference type="EMBL" id="GAK96553.1"/>
    </source>
</evidence>
<sequence>MKEYYLTNGYSDYKRKVMTDDNSTKEKPKVEPQELFDTRYQSKL</sequence>
<proteinExistence type="predicted"/>
<keyword evidence="3" id="KW-1185">Reference proteome</keyword>
<evidence type="ECO:0000256" key="1">
    <source>
        <dbReference type="SAM" id="MobiDB-lite"/>
    </source>
</evidence>
<dbReference type="RefSeq" id="WP_258150540.1">
    <property type="nucleotide sequence ID" value="NZ_BBML01000002.1"/>
</dbReference>
<name>A0A090Q491_9FLAO</name>
<gene>
    <name evidence="2" type="ORF">JCM19294_2066</name>
</gene>
<organism evidence="2 3">
    <name type="scientific">Nonlabens tegetincola</name>
    <dbReference type="NCBI Taxonomy" id="323273"/>
    <lineage>
        <taxon>Bacteria</taxon>
        <taxon>Pseudomonadati</taxon>
        <taxon>Bacteroidota</taxon>
        <taxon>Flavobacteriia</taxon>
        <taxon>Flavobacteriales</taxon>
        <taxon>Flavobacteriaceae</taxon>
        <taxon>Nonlabens</taxon>
    </lineage>
</organism>
<comment type="caution">
    <text evidence="2">The sequence shown here is derived from an EMBL/GenBank/DDBJ whole genome shotgun (WGS) entry which is preliminary data.</text>
</comment>
<dbReference type="EMBL" id="BBML01000002">
    <property type="protein sequence ID" value="GAK96553.1"/>
    <property type="molecule type" value="Genomic_DNA"/>
</dbReference>
<feature type="compositionally biased region" description="Basic and acidic residues" evidence="1">
    <location>
        <begin position="18"/>
        <end position="32"/>
    </location>
</feature>
<accession>A0A090Q491</accession>
<reference evidence="2" key="1">
    <citation type="journal article" date="2014" name="Genome Announc.">
        <title>Draft Genome Sequences of Marine Flavobacterium Nonlabens Strains NR17, NR24, NR27, NR32, NR33, and Ara13.</title>
        <authorList>
            <person name="Nakanishi M."/>
            <person name="Meirelles P."/>
            <person name="Suzuki R."/>
            <person name="Takatani N."/>
            <person name="Mino S."/>
            <person name="Suda W."/>
            <person name="Oshima K."/>
            <person name="Hattori M."/>
            <person name="Ohkuma M."/>
            <person name="Hosokawa M."/>
            <person name="Miyashita K."/>
            <person name="Thompson F.L."/>
            <person name="Niwa A."/>
            <person name="Sawabe T."/>
            <person name="Sawabe T."/>
        </authorList>
    </citation>
    <scope>NUCLEOTIDE SEQUENCE [LARGE SCALE GENOMIC DNA]</scope>
    <source>
        <strain evidence="2">JCM 19294</strain>
    </source>
</reference>
<dbReference type="Proteomes" id="UP000029221">
    <property type="component" value="Unassembled WGS sequence"/>
</dbReference>
<feature type="region of interest" description="Disordered" evidence="1">
    <location>
        <begin position="18"/>
        <end position="44"/>
    </location>
</feature>